<dbReference type="SUPFAM" id="SSF47413">
    <property type="entry name" value="lambda repressor-like DNA-binding domains"/>
    <property type="match status" value="1"/>
</dbReference>
<keyword evidence="3" id="KW-1185">Reference proteome</keyword>
<comment type="caution">
    <text evidence="2">The sequence shown here is derived from an EMBL/GenBank/DDBJ whole genome shotgun (WGS) entry which is preliminary data.</text>
</comment>
<dbReference type="RefSeq" id="WP_070986699.1">
    <property type="nucleotide sequence ID" value="NZ_MKJU01000030.1"/>
</dbReference>
<gene>
    <name evidence="2" type="ORF">BET10_18375</name>
</gene>
<evidence type="ECO:0000259" key="1">
    <source>
        <dbReference type="PROSITE" id="PS50943"/>
    </source>
</evidence>
<dbReference type="PROSITE" id="PS50943">
    <property type="entry name" value="HTH_CROC1"/>
    <property type="match status" value="1"/>
</dbReference>
<sequence length="75" mass="8644">MRDNNINRHQAANRYTTELRLRFRDLRRENGLSQAKLGELIGVDQATISNFESGRTVMSVKQAYEMALIFDVELA</sequence>
<evidence type="ECO:0000313" key="3">
    <source>
        <dbReference type="Proteomes" id="UP000179786"/>
    </source>
</evidence>
<dbReference type="STRING" id="1859457.BET10_18375"/>
<dbReference type="Gene3D" id="1.10.260.40">
    <property type="entry name" value="lambda repressor-like DNA-binding domains"/>
    <property type="match status" value="1"/>
</dbReference>
<dbReference type="Proteomes" id="UP000179786">
    <property type="component" value="Unassembled WGS sequence"/>
</dbReference>
<organism evidence="2 3">
    <name type="scientific">Pseudoalteromonas amylolytica</name>
    <dbReference type="NCBI Taxonomy" id="1859457"/>
    <lineage>
        <taxon>Bacteria</taxon>
        <taxon>Pseudomonadati</taxon>
        <taxon>Pseudomonadota</taxon>
        <taxon>Gammaproteobacteria</taxon>
        <taxon>Alteromonadales</taxon>
        <taxon>Pseudoalteromonadaceae</taxon>
        <taxon>Pseudoalteromonas</taxon>
    </lineage>
</organism>
<dbReference type="Pfam" id="PF01381">
    <property type="entry name" value="HTH_3"/>
    <property type="match status" value="1"/>
</dbReference>
<evidence type="ECO:0000313" key="2">
    <source>
        <dbReference type="EMBL" id="OHU88787.1"/>
    </source>
</evidence>
<reference evidence="2 3" key="1">
    <citation type="submission" date="2016-09" db="EMBL/GenBank/DDBJ databases">
        <title>Pseudoalteromonas amylolytica sp. nov., isolated from the surface seawater.</title>
        <authorList>
            <person name="Wu Y.-H."/>
            <person name="Cheng H."/>
            <person name="Jin X.-B."/>
            <person name="Wang C.-S."/>
            <person name="Xu X.-W."/>
        </authorList>
    </citation>
    <scope>NUCLEOTIDE SEQUENCE [LARGE SCALE GENOMIC DNA]</scope>
    <source>
        <strain evidence="2 3">JW1</strain>
    </source>
</reference>
<dbReference type="OrthoDB" id="7428772at2"/>
<dbReference type="InterPro" id="IPR010982">
    <property type="entry name" value="Lambda_DNA-bd_dom_sf"/>
</dbReference>
<name>A0A1S1MLB0_9GAMM</name>
<dbReference type="EMBL" id="MKJU01000030">
    <property type="protein sequence ID" value="OHU88787.1"/>
    <property type="molecule type" value="Genomic_DNA"/>
</dbReference>
<proteinExistence type="predicted"/>
<dbReference type="InterPro" id="IPR001387">
    <property type="entry name" value="Cro/C1-type_HTH"/>
</dbReference>
<accession>A0A1S1MLB0</accession>
<feature type="domain" description="HTH cro/C1-type" evidence="1">
    <location>
        <begin position="23"/>
        <end position="74"/>
    </location>
</feature>
<dbReference type="SMART" id="SM00530">
    <property type="entry name" value="HTH_XRE"/>
    <property type="match status" value="1"/>
</dbReference>
<dbReference type="CDD" id="cd00093">
    <property type="entry name" value="HTH_XRE"/>
    <property type="match status" value="1"/>
</dbReference>
<dbReference type="AlphaFoldDB" id="A0A1S1MLB0"/>
<protein>
    <recommendedName>
        <fullName evidence="1">HTH cro/C1-type domain-containing protein</fullName>
    </recommendedName>
</protein>
<dbReference type="GO" id="GO:0003677">
    <property type="term" value="F:DNA binding"/>
    <property type="evidence" value="ECO:0007669"/>
    <property type="project" value="InterPro"/>
</dbReference>